<dbReference type="CDD" id="cd01335">
    <property type="entry name" value="Radical_SAM"/>
    <property type="match status" value="1"/>
</dbReference>
<dbReference type="InterPro" id="IPR051198">
    <property type="entry name" value="BchE-like"/>
</dbReference>
<dbReference type="SUPFAM" id="SSF102114">
    <property type="entry name" value="Radical SAM enzymes"/>
    <property type="match status" value="1"/>
</dbReference>
<dbReference type="PROSITE" id="PS01278">
    <property type="entry name" value="MTTASE_RADICAL"/>
    <property type="match status" value="1"/>
</dbReference>
<dbReference type="SFLD" id="SFLDG01082">
    <property type="entry name" value="B12-binding_domain_containing"/>
    <property type="match status" value="1"/>
</dbReference>
<dbReference type="SMART" id="SM00729">
    <property type="entry name" value="Elp3"/>
    <property type="match status" value="1"/>
</dbReference>
<dbReference type="Pfam" id="PF04055">
    <property type="entry name" value="Radical_SAM"/>
    <property type="match status" value="1"/>
</dbReference>
<dbReference type="PANTHER" id="PTHR43409">
    <property type="entry name" value="ANAEROBIC MAGNESIUM-PROTOPORPHYRIN IX MONOMETHYL ESTER CYCLASE-RELATED"/>
    <property type="match status" value="1"/>
</dbReference>
<dbReference type="Gene3D" id="3.40.50.280">
    <property type="entry name" value="Cobalamin-binding domain"/>
    <property type="match status" value="1"/>
</dbReference>
<gene>
    <name evidence="9" type="ORF">EV657_102269</name>
</gene>
<dbReference type="InterPro" id="IPR058240">
    <property type="entry name" value="rSAM_sf"/>
</dbReference>
<dbReference type="GO" id="GO:0031419">
    <property type="term" value="F:cobalamin binding"/>
    <property type="evidence" value="ECO:0007669"/>
    <property type="project" value="InterPro"/>
</dbReference>
<evidence type="ECO:0000256" key="2">
    <source>
        <dbReference type="ARBA" id="ARBA00022485"/>
    </source>
</evidence>
<keyword evidence="3" id="KW-0949">S-adenosyl-L-methionine</keyword>
<name>A0A4V6QAX0_9RHOB</name>
<evidence type="ECO:0000256" key="4">
    <source>
        <dbReference type="ARBA" id="ARBA00022723"/>
    </source>
</evidence>
<dbReference type="PROSITE" id="PS51918">
    <property type="entry name" value="RADICAL_SAM"/>
    <property type="match status" value="1"/>
</dbReference>
<dbReference type="InterPro" id="IPR006638">
    <property type="entry name" value="Elp3/MiaA/NifB-like_rSAM"/>
</dbReference>
<dbReference type="InterPro" id="IPR034466">
    <property type="entry name" value="Methyltransferase_Class_B"/>
</dbReference>
<dbReference type="GO" id="GO:0051539">
    <property type="term" value="F:4 iron, 4 sulfur cluster binding"/>
    <property type="evidence" value="ECO:0007669"/>
    <property type="project" value="UniProtKB-KW"/>
</dbReference>
<feature type="domain" description="Radical SAM core" evidence="8">
    <location>
        <begin position="161"/>
        <end position="393"/>
    </location>
</feature>
<dbReference type="GO" id="GO:0003824">
    <property type="term" value="F:catalytic activity"/>
    <property type="evidence" value="ECO:0007669"/>
    <property type="project" value="InterPro"/>
</dbReference>
<organism evidence="9 10">
    <name type="scientific">Rhodovulum visakhapatnamense</name>
    <dbReference type="NCBI Taxonomy" id="364297"/>
    <lineage>
        <taxon>Bacteria</taxon>
        <taxon>Pseudomonadati</taxon>
        <taxon>Pseudomonadota</taxon>
        <taxon>Alphaproteobacteria</taxon>
        <taxon>Rhodobacterales</taxon>
        <taxon>Paracoccaceae</taxon>
        <taxon>Rhodovulum</taxon>
    </lineage>
</organism>
<comment type="cofactor">
    <cofactor evidence="1">
        <name>[4Fe-4S] cluster</name>
        <dbReference type="ChEBI" id="CHEBI:49883"/>
    </cofactor>
</comment>
<evidence type="ECO:0000256" key="3">
    <source>
        <dbReference type="ARBA" id="ARBA00022691"/>
    </source>
</evidence>
<sequence length="509" mass="55597">MRIYLIAPAPDDASDTTAEISMAGVKTPYTLSAAAGIVSVAALLPQEARIRLCDEVVQEVDLEAEADLVGLSINVSQVARGLELAAAFRRRGIPVVMGGAHVSLAPELFRGKADAIVIGEFETAAPRFAADLKAGGLQPEYRCGQADMAETPLPRWDLYPNDRAISGVVQTSRGCPFDCTFCDVIQYVGRKQRHKPPERVLAELRQLYDLGYREVSLSDDNFTVYRQRTRALLEALIAWNGTGGRHPVRFSTQISIDAARDPDLLAMCNRAGLRQVFVGIETGNPESLAEANKRQNLRIDLGDACRTVVGAGLTIRAGLIVGFDHDGLDCFERQFAFAQSLPIVGFNVSALVAPYATPLYAEMKRAGRIVDEDTHRLAAGTRMTNLIPARMTREQLTEGRDWLKAALLAPDAAMARFETYAHTLGSPCQDMTRSAWATASARRHPLHELVPLMMKDKGARRVIEGVRDLIAARPEIGYDLTSILTLHLSECARAAGHRARIGRQLETVA</sequence>
<dbReference type="Pfam" id="PF02310">
    <property type="entry name" value="B12-binding"/>
    <property type="match status" value="1"/>
</dbReference>
<evidence type="ECO:0000313" key="10">
    <source>
        <dbReference type="Proteomes" id="UP000295484"/>
    </source>
</evidence>
<keyword evidence="4" id="KW-0479">Metal-binding</keyword>
<evidence type="ECO:0000256" key="5">
    <source>
        <dbReference type="ARBA" id="ARBA00023004"/>
    </source>
</evidence>
<proteinExistence type="predicted"/>
<evidence type="ECO:0000256" key="6">
    <source>
        <dbReference type="ARBA" id="ARBA00023014"/>
    </source>
</evidence>
<dbReference type="InterPro" id="IPR006158">
    <property type="entry name" value="Cobalamin-bd"/>
</dbReference>
<accession>A0A4V6QAX0</accession>
<evidence type="ECO:0000259" key="8">
    <source>
        <dbReference type="PROSITE" id="PS51918"/>
    </source>
</evidence>
<dbReference type="Gene3D" id="3.80.30.20">
    <property type="entry name" value="tm_1862 like domain"/>
    <property type="match status" value="1"/>
</dbReference>
<evidence type="ECO:0000259" key="7">
    <source>
        <dbReference type="PROSITE" id="PS51332"/>
    </source>
</evidence>
<reference evidence="9 10" key="1">
    <citation type="submission" date="2019-03" db="EMBL/GenBank/DDBJ databases">
        <title>Genomic Encyclopedia of Type Strains, Phase IV (KMG-IV): sequencing the most valuable type-strain genomes for metagenomic binning, comparative biology and taxonomic classification.</title>
        <authorList>
            <person name="Goeker M."/>
        </authorList>
    </citation>
    <scope>NUCLEOTIDE SEQUENCE [LARGE SCALE GENOMIC DNA]</scope>
    <source>
        <strain evidence="9 10">JA181</strain>
    </source>
</reference>
<dbReference type="SFLD" id="SFLDS00029">
    <property type="entry name" value="Radical_SAM"/>
    <property type="match status" value="1"/>
</dbReference>
<dbReference type="AlphaFoldDB" id="A0A4V6QAX0"/>
<keyword evidence="6" id="KW-0411">Iron-sulfur</keyword>
<dbReference type="Proteomes" id="UP000295484">
    <property type="component" value="Unassembled WGS sequence"/>
</dbReference>
<feature type="domain" description="B12-binding" evidence="7">
    <location>
        <begin position="1"/>
        <end position="139"/>
    </location>
</feature>
<dbReference type="PROSITE" id="PS51332">
    <property type="entry name" value="B12_BINDING"/>
    <property type="match status" value="1"/>
</dbReference>
<comment type="caution">
    <text evidence="9">The sequence shown here is derived from an EMBL/GenBank/DDBJ whole genome shotgun (WGS) entry which is preliminary data.</text>
</comment>
<dbReference type="InterPro" id="IPR023404">
    <property type="entry name" value="rSAM_horseshoe"/>
</dbReference>
<protein>
    <submittedName>
        <fullName evidence="9">Radical SAM superfamily enzyme YgiQ (UPF0313 family)</fullName>
    </submittedName>
</protein>
<dbReference type="PANTHER" id="PTHR43409:SF3">
    <property type="entry name" value="HYPOTHETICAL METHYLTRANSFERASE"/>
    <property type="match status" value="1"/>
</dbReference>
<evidence type="ECO:0000256" key="1">
    <source>
        <dbReference type="ARBA" id="ARBA00001966"/>
    </source>
</evidence>
<dbReference type="InterPro" id="IPR020612">
    <property type="entry name" value="Methylthiotransferase_CS"/>
</dbReference>
<dbReference type="GO" id="GO:0046872">
    <property type="term" value="F:metal ion binding"/>
    <property type="evidence" value="ECO:0007669"/>
    <property type="project" value="UniProtKB-KW"/>
</dbReference>
<evidence type="ECO:0000313" key="9">
    <source>
        <dbReference type="EMBL" id="TDX33392.1"/>
    </source>
</evidence>
<dbReference type="InterPro" id="IPR007197">
    <property type="entry name" value="rSAM"/>
</dbReference>
<dbReference type="GO" id="GO:0005829">
    <property type="term" value="C:cytosol"/>
    <property type="evidence" value="ECO:0007669"/>
    <property type="project" value="TreeGrafter"/>
</dbReference>
<dbReference type="EMBL" id="SOEB01000002">
    <property type="protein sequence ID" value="TDX33392.1"/>
    <property type="molecule type" value="Genomic_DNA"/>
</dbReference>
<dbReference type="SFLD" id="SFLDG01123">
    <property type="entry name" value="methyltransferase_(Class_B)"/>
    <property type="match status" value="1"/>
</dbReference>
<keyword evidence="5" id="KW-0408">Iron</keyword>
<keyword evidence="2" id="KW-0004">4Fe-4S</keyword>
<dbReference type="RefSeq" id="WP_134077104.1">
    <property type="nucleotide sequence ID" value="NZ_SOEB01000002.1"/>
</dbReference>